<organism evidence="2 3">
    <name type="scientific">Enterobacter hormaechei</name>
    <dbReference type="NCBI Taxonomy" id="158836"/>
    <lineage>
        <taxon>Bacteria</taxon>
        <taxon>Pseudomonadati</taxon>
        <taxon>Pseudomonadota</taxon>
        <taxon>Gammaproteobacteria</taxon>
        <taxon>Enterobacterales</taxon>
        <taxon>Enterobacteriaceae</taxon>
        <taxon>Enterobacter</taxon>
        <taxon>Enterobacter cloacae complex</taxon>
    </lineage>
</organism>
<dbReference type="Proteomes" id="UP000318237">
    <property type="component" value="Chromosome"/>
</dbReference>
<evidence type="ECO:0000313" key="3">
    <source>
        <dbReference type="Proteomes" id="UP000318237"/>
    </source>
</evidence>
<dbReference type="EMBL" id="CP041054">
    <property type="protein sequence ID" value="QDE47345.1"/>
    <property type="molecule type" value="Genomic_DNA"/>
</dbReference>
<gene>
    <name evidence="2" type="ORF">EIN43_07940</name>
</gene>
<protein>
    <submittedName>
        <fullName evidence="2">Uncharacterized protein</fullName>
    </submittedName>
</protein>
<feature type="compositionally biased region" description="Polar residues" evidence="1">
    <location>
        <begin position="1"/>
        <end position="16"/>
    </location>
</feature>
<reference evidence="2 3" key="1">
    <citation type="submission" date="2019-06" db="EMBL/GenBank/DDBJ databases">
        <title>Whole genome sequencing of XDR Enterobacter.</title>
        <authorList>
            <person name="Gnana Soundari P."/>
            <person name="Vijayakumar R."/>
            <person name="Krishnan P."/>
        </authorList>
    </citation>
    <scope>NUCLEOTIDE SEQUENCE [LARGE SCALE GENOMIC DNA]</scope>
    <source>
        <strain evidence="2 3">C126</strain>
    </source>
</reference>
<accession>A0A4Y5ZTU7</accession>
<proteinExistence type="predicted"/>
<feature type="region of interest" description="Disordered" evidence="1">
    <location>
        <begin position="1"/>
        <end position="20"/>
    </location>
</feature>
<evidence type="ECO:0000256" key="1">
    <source>
        <dbReference type="SAM" id="MobiDB-lite"/>
    </source>
</evidence>
<evidence type="ECO:0000313" key="2">
    <source>
        <dbReference type="EMBL" id="QDE47345.1"/>
    </source>
</evidence>
<name>A0A4Y5ZTU7_9ENTR</name>
<dbReference type="AlphaFoldDB" id="A0A4Y5ZTU7"/>
<feature type="region of interest" description="Disordered" evidence="1">
    <location>
        <begin position="44"/>
        <end position="68"/>
    </location>
</feature>
<sequence length="68" mass="6794">MPGGSVATTTATTPGGKSSLRDTLGLFLPAIGSGMSLHPCRPRPLGASCASPRPSGNASAIYSRTGHR</sequence>